<name>A0A317XTV4_9BASI</name>
<organism evidence="3 4">
    <name type="scientific">Testicularia cyperi</name>
    <dbReference type="NCBI Taxonomy" id="1882483"/>
    <lineage>
        <taxon>Eukaryota</taxon>
        <taxon>Fungi</taxon>
        <taxon>Dikarya</taxon>
        <taxon>Basidiomycota</taxon>
        <taxon>Ustilaginomycotina</taxon>
        <taxon>Ustilaginomycetes</taxon>
        <taxon>Ustilaginales</taxon>
        <taxon>Anthracoideaceae</taxon>
        <taxon>Testicularia</taxon>
    </lineage>
</organism>
<dbReference type="Pfam" id="PF10213">
    <property type="entry name" value="MRP-S28"/>
    <property type="match status" value="1"/>
</dbReference>
<dbReference type="PANTHER" id="PTHR13490">
    <property type="entry name" value="MITOCHONDRIAL 28S RIBOSOMAL PROTEIN S28"/>
    <property type="match status" value="1"/>
</dbReference>
<accession>A0A317XTV4</accession>
<feature type="region of interest" description="Disordered" evidence="1">
    <location>
        <begin position="30"/>
        <end position="50"/>
    </location>
</feature>
<dbReference type="GO" id="GO:0032543">
    <property type="term" value="P:mitochondrial translation"/>
    <property type="evidence" value="ECO:0007669"/>
    <property type="project" value="InterPro"/>
</dbReference>
<gene>
    <name evidence="3" type="ORF">BCV70DRAFT_157974</name>
</gene>
<protein>
    <recommendedName>
        <fullName evidence="2">Small ribosomal subunit protein mS35 mitochondrial conserved domain-containing protein</fullName>
    </recommendedName>
</protein>
<reference evidence="3 4" key="1">
    <citation type="journal article" date="2018" name="Mol. Biol. Evol.">
        <title>Broad Genomic Sampling Reveals a Smut Pathogenic Ancestry of the Fungal Clade Ustilaginomycotina.</title>
        <authorList>
            <person name="Kijpornyongpan T."/>
            <person name="Mondo S.J."/>
            <person name="Barry K."/>
            <person name="Sandor L."/>
            <person name="Lee J."/>
            <person name="Lipzen A."/>
            <person name="Pangilinan J."/>
            <person name="LaButti K."/>
            <person name="Hainaut M."/>
            <person name="Henrissat B."/>
            <person name="Grigoriev I.V."/>
            <person name="Spatafora J.W."/>
            <person name="Aime M.C."/>
        </authorList>
    </citation>
    <scope>NUCLEOTIDE SEQUENCE [LARGE SCALE GENOMIC DNA]</scope>
    <source>
        <strain evidence="3 4">MCA 3645</strain>
    </source>
</reference>
<dbReference type="STRING" id="1882483.A0A317XTV4"/>
<evidence type="ECO:0000259" key="2">
    <source>
        <dbReference type="Pfam" id="PF10213"/>
    </source>
</evidence>
<keyword evidence="4" id="KW-1185">Reference proteome</keyword>
<dbReference type="PANTHER" id="PTHR13490:SF0">
    <property type="entry name" value="SMALL RIBOSOMAL SUBUNIT PROTEIN MS35"/>
    <property type="match status" value="1"/>
</dbReference>
<dbReference type="AlphaFoldDB" id="A0A317XTV4"/>
<dbReference type="InParanoid" id="A0A317XTV4"/>
<sequence length="249" mass="28084">MRLSACVPSTSTATASAVTPSVSLAARSFSSSSSAQAKPRKQRNAADPLSLRRMPKFNFDDVPTLGHAILQRKREMLQYYRTIEFEIPKLAAFKQNYTPPSDAQILEFRFQHYQGEAHPASRKVVLTVPVQKLFASGLLQSPEAMHKLLLLAGPRFRPSKDASLTATTDNVKDVDGEIKISCESMPNERQNMKWCSDTFDALVAEANKSSPELNDLPLDPRPSLIREDKKRHYLRQNRATLRDFPKQWL</sequence>
<dbReference type="Proteomes" id="UP000246740">
    <property type="component" value="Unassembled WGS sequence"/>
</dbReference>
<dbReference type="InterPro" id="IPR039848">
    <property type="entry name" value="Ribosomal_mS35_mt"/>
</dbReference>
<evidence type="ECO:0000313" key="3">
    <source>
        <dbReference type="EMBL" id="PWZ01687.1"/>
    </source>
</evidence>
<dbReference type="GO" id="GO:0003735">
    <property type="term" value="F:structural constituent of ribosome"/>
    <property type="evidence" value="ECO:0007669"/>
    <property type="project" value="InterPro"/>
</dbReference>
<dbReference type="OrthoDB" id="283424at2759"/>
<feature type="domain" description="Small ribosomal subunit protein mS35 mitochondrial conserved" evidence="2">
    <location>
        <begin position="96"/>
        <end position="248"/>
    </location>
</feature>
<dbReference type="EMBL" id="KZ819190">
    <property type="protein sequence ID" value="PWZ01687.1"/>
    <property type="molecule type" value="Genomic_DNA"/>
</dbReference>
<evidence type="ECO:0000313" key="4">
    <source>
        <dbReference type="Proteomes" id="UP000246740"/>
    </source>
</evidence>
<evidence type="ECO:0000256" key="1">
    <source>
        <dbReference type="SAM" id="MobiDB-lite"/>
    </source>
</evidence>
<dbReference type="InterPro" id="IPR019349">
    <property type="entry name" value="Ribosomal_mS35_mit"/>
</dbReference>
<dbReference type="GO" id="GO:0005763">
    <property type="term" value="C:mitochondrial small ribosomal subunit"/>
    <property type="evidence" value="ECO:0007669"/>
    <property type="project" value="TreeGrafter"/>
</dbReference>
<proteinExistence type="predicted"/>